<dbReference type="Gene3D" id="1.25.40.390">
    <property type="match status" value="1"/>
</dbReference>
<dbReference type="EMBL" id="RBCJ01000006">
    <property type="protein sequence ID" value="RKN77006.1"/>
    <property type="molecule type" value="Genomic_DNA"/>
</dbReference>
<evidence type="ECO:0000256" key="2">
    <source>
        <dbReference type="ARBA" id="ARBA00006275"/>
    </source>
</evidence>
<comment type="caution">
    <text evidence="9">The sequence shown here is derived from an EMBL/GenBank/DDBJ whole genome shotgun (WGS) entry which is preliminary data.</text>
</comment>
<evidence type="ECO:0000256" key="4">
    <source>
        <dbReference type="ARBA" id="ARBA00023136"/>
    </source>
</evidence>
<dbReference type="AlphaFoldDB" id="A0A3B0C024"/>
<comment type="similarity">
    <text evidence="2">Belongs to the SusD family.</text>
</comment>
<feature type="chain" id="PRO_5017447804" evidence="6">
    <location>
        <begin position="31"/>
        <end position="496"/>
    </location>
</feature>
<evidence type="ECO:0000256" key="6">
    <source>
        <dbReference type="SAM" id="SignalP"/>
    </source>
</evidence>
<gene>
    <name evidence="9" type="ORF">D7Z94_24845</name>
</gene>
<evidence type="ECO:0000259" key="7">
    <source>
        <dbReference type="Pfam" id="PF07980"/>
    </source>
</evidence>
<dbReference type="Pfam" id="PF07980">
    <property type="entry name" value="SusD_RagB"/>
    <property type="match status" value="1"/>
</dbReference>
<evidence type="ECO:0000256" key="3">
    <source>
        <dbReference type="ARBA" id="ARBA00022729"/>
    </source>
</evidence>
<evidence type="ECO:0000259" key="8">
    <source>
        <dbReference type="Pfam" id="PF14322"/>
    </source>
</evidence>
<keyword evidence="3 6" id="KW-0732">Signal</keyword>
<comment type="subcellular location">
    <subcellularLocation>
        <location evidence="1">Cell outer membrane</location>
    </subcellularLocation>
</comment>
<dbReference type="InterPro" id="IPR011990">
    <property type="entry name" value="TPR-like_helical_dom_sf"/>
</dbReference>
<feature type="signal peptide" evidence="6">
    <location>
        <begin position="1"/>
        <end position="30"/>
    </location>
</feature>
<name>A0A3B0C024_9FLAO</name>
<dbReference type="Proteomes" id="UP000276603">
    <property type="component" value="Unassembled WGS sequence"/>
</dbReference>
<dbReference type="InterPro" id="IPR012944">
    <property type="entry name" value="SusD_RagB_dom"/>
</dbReference>
<sequence>MLHKTIKKSTMKTVIPILSLFLVLSSCDNALEEVPEDLLSVQNFYTNEADALAAVYAMYEPMRANNYYGARYPGHFEVLADYANGRGSYAPVSEYQGLNTVNIGRTDNMWALMYQAINRANTVIGRVPDIDMDSQLRDALVAEAHFIRAFNYFNLVRNWGGVPLRINEVTDVSTIGAPRASEQEIYDFIVSDLQIAENDLPAQPTESGRATSWAAKTLLAYVYLTLENWTNAASKAKEVIDGGAFSLVQVSQPDDFNTIFGPEIISSSEEILSLKYTRIDDQGLFFVSFMHNAAAGFSAAGFRVTLGDPNSSFIQNWDNQDLRKDFNTYTSYVDGDGNVVELPENEPLLFRKFSDGAAPTSDGHGNDYPLLRYPDVLLIFAEAASEANNGPTSEAYEAINQVRRRAYGLDPMAPDAGVDLAGLSAVAFKDAVLLERAHEFIMESKRWYDLKRTGRVQDVIEATGKSFSSIHLLAPIPEAEIQNNPEIGVEDQNPGY</sequence>
<protein>
    <submittedName>
        <fullName evidence="9">RagB/SusD family nutrient uptake outer membrane protein</fullName>
    </submittedName>
</protein>
<dbReference type="GO" id="GO:0009279">
    <property type="term" value="C:cell outer membrane"/>
    <property type="evidence" value="ECO:0007669"/>
    <property type="project" value="UniProtKB-SubCell"/>
</dbReference>
<keyword evidence="10" id="KW-1185">Reference proteome</keyword>
<evidence type="ECO:0000313" key="9">
    <source>
        <dbReference type="EMBL" id="RKN77006.1"/>
    </source>
</evidence>
<evidence type="ECO:0000256" key="1">
    <source>
        <dbReference type="ARBA" id="ARBA00004442"/>
    </source>
</evidence>
<dbReference type="CDD" id="cd08977">
    <property type="entry name" value="SusD"/>
    <property type="match status" value="1"/>
</dbReference>
<keyword evidence="5" id="KW-0998">Cell outer membrane</keyword>
<feature type="domain" description="RagB/SusD" evidence="7">
    <location>
        <begin position="343"/>
        <end position="496"/>
    </location>
</feature>
<dbReference type="InterPro" id="IPR033985">
    <property type="entry name" value="SusD-like_N"/>
</dbReference>
<evidence type="ECO:0000313" key="10">
    <source>
        <dbReference type="Proteomes" id="UP000276603"/>
    </source>
</evidence>
<feature type="domain" description="SusD-like N-terminal" evidence="8">
    <location>
        <begin position="89"/>
        <end position="224"/>
    </location>
</feature>
<accession>A0A3B0C024</accession>
<dbReference type="SUPFAM" id="SSF48452">
    <property type="entry name" value="TPR-like"/>
    <property type="match status" value="1"/>
</dbReference>
<evidence type="ECO:0000256" key="5">
    <source>
        <dbReference type="ARBA" id="ARBA00023237"/>
    </source>
</evidence>
<organism evidence="9 10">
    <name type="scientific">Ulvibacterium marinum</name>
    <dbReference type="NCBI Taxonomy" id="2419782"/>
    <lineage>
        <taxon>Bacteria</taxon>
        <taxon>Pseudomonadati</taxon>
        <taxon>Bacteroidota</taxon>
        <taxon>Flavobacteriia</taxon>
        <taxon>Flavobacteriales</taxon>
        <taxon>Flavobacteriaceae</taxon>
        <taxon>Ulvibacterium</taxon>
    </lineage>
</organism>
<dbReference type="Pfam" id="PF14322">
    <property type="entry name" value="SusD-like_3"/>
    <property type="match status" value="1"/>
</dbReference>
<dbReference type="PROSITE" id="PS51257">
    <property type="entry name" value="PROKAR_LIPOPROTEIN"/>
    <property type="match status" value="1"/>
</dbReference>
<proteinExistence type="inferred from homology"/>
<reference evidence="9 10" key="1">
    <citation type="submission" date="2018-10" db="EMBL/GenBank/DDBJ databases">
        <title>Ulvibacterium marinum gen. nov., sp. nov., a novel marine bacterium of the family Flavobacteriaceae, isolated from a culture of the green alga Ulva prolifera.</title>
        <authorList>
            <person name="Zhang Z."/>
        </authorList>
    </citation>
    <scope>NUCLEOTIDE SEQUENCE [LARGE SCALE GENOMIC DNA]</scope>
    <source>
        <strain evidence="9 10">CCMM003</strain>
    </source>
</reference>
<keyword evidence="4" id="KW-0472">Membrane</keyword>